<dbReference type="InterPro" id="IPR005835">
    <property type="entry name" value="NTP_transferase_dom"/>
</dbReference>
<name>B2T0D4_PARPJ</name>
<feature type="domain" description="MannoseP isomerase/GMP-like beta-helix" evidence="11">
    <location>
        <begin position="350"/>
        <end position="390"/>
    </location>
</feature>
<dbReference type="HOGENOM" id="CLU_035527_1_0_4"/>
<accession>B2T0D4</accession>
<evidence type="ECO:0000256" key="8">
    <source>
        <dbReference type="RuleBase" id="RU004190"/>
    </source>
</evidence>
<dbReference type="OrthoDB" id="9806359at2"/>
<evidence type="ECO:0000313" key="13">
    <source>
        <dbReference type="Proteomes" id="UP000001739"/>
    </source>
</evidence>
<reference evidence="12 13" key="1">
    <citation type="journal article" date="2011" name="J. Bacteriol.">
        <title>Complete genome sequence of the plant growth-promoting endophyte Burkholderia phytofirmans strain PsJN.</title>
        <authorList>
            <person name="Weilharter A."/>
            <person name="Mitter B."/>
            <person name="Shin M.V."/>
            <person name="Chain P.S."/>
            <person name="Nowak J."/>
            <person name="Sessitsch A."/>
        </authorList>
    </citation>
    <scope>NUCLEOTIDE SEQUENCE [LARGE SCALE GENOMIC DNA]</scope>
    <source>
        <strain evidence="13">DSM 17436 / LMG 22146 / PsJN</strain>
    </source>
</reference>
<dbReference type="Pfam" id="PF00483">
    <property type="entry name" value="NTP_transferase"/>
    <property type="match status" value="1"/>
</dbReference>
<dbReference type="eggNOG" id="COG0662">
    <property type="taxonomic scope" value="Bacteria"/>
</dbReference>
<dbReference type="eggNOG" id="COG0836">
    <property type="taxonomic scope" value="Bacteria"/>
</dbReference>
<evidence type="ECO:0000256" key="2">
    <source>
        <dbReference type="ARBA" id="ARBA00012387"/>
    </source>
</evidence>
<evidence type="ECO:0000259" key="9">
    <source>
        <dbReference type="Pfam" id="PF00483"/>
    </source>
</evidence>
<dbReference type="SUPFAM" id="SSF51182">
    <property type="entry name" value="RmlC-like cupins"/>
    <property type="match status" value="1"/>
</dbReference>
<evidence type="ECO:0000259" key="11">
    <source>
        <dbReference type="Pfam" id="PF22640"/>
    </source>
</evidence>
<dbReference type="Gene3D" id="3.90.550.10">
    <property type="entry name" value="Spore Coat Polysaccharide Biosynthesis Protein SpsA, Chain A"/>
    <property type="match status" value="1"/>
</dbReference>
<dbReference type="STRING" id="398527.Bphyt_0817"/>
<dbReference type="Pfam" id="PF22640">
    <property type="entry name" value="ManC_GMP_beta-helix"/>
    <property type="match status" value="1"/>
</dbReference>
<dbReference type="Gene3D" id="2.60.120.10">
    <property type="entry name" value="Jelly Rolls"/>
    <property type="match status" value="1"/>
</dbReference>
<dbReference type="Proteomes" id="UP000001739">
    <property type="component" value="Chromosome 1"/>
</dbReference>
<dbReference type="Pfam" id="PF01050">
    <property type="entry name" value="MannoseP_isomer"/>
    <property type="match status" value="1"/>
</dbReference>
<dbReference type="GO" id="GO:0000271">
    <property type="term" value="P:polysaccharide biosynthetic process"/>
    <property type="evidence" value="ECO:0007669"/>
    <property type="project" value="InterPro"/>
</dbReference>
<gene>
    <name evidence="12" type="ordered locus">Bphyt_0817</name>
</gene>
<dbReference type="CDD" id="cd02213">
    <property type="entry name" value="cupin_PMI_typeII_C"/>
    <property type="match status" value="1"/>
</dbReference>
<feature type="domain" description="Mannose-6-phosphate isomerase type II C-terminal" evidence="10">
    <location>
        <begin position="398"/>
        <end position="509"/>
    </location>
</feature>
<dbReference type="GO" id="GO:0009298">
    <property type="term" value="P:GDP-mannose biosynthetic process"/>
    <property type="evidence" value="ECO:0007669"/>
    <property type="project" value="TreeGrafter"/>
</dbReference>
<sequence>MLTQGAVGAASVDTNGADAATAGTRCTRIAPVILAGGSGTRLWPVSRENYPKQLIDVVGSDSLLQATARRMDGFPAGWSVDVSPIIVCGEEHRFVIAEQLHENGVDARLIVEPARRDTAPALTLAASLACADGGDAILVVMPADHSIADVPALQAALELAARYAEQGSIATLGVPPTRPDTGFGYIRVGTELAGGGHAIDGFVEKPAEELAAKYVAAGMYWWNSGIFIVRASVWLDTLKRLQPDMHSACERAFTGGRLDGAYFRPLVDAFLSAPANSIDYAVMERLTETAGSETPDKAPATPAGVVVGLNAGWSDLGSWDAVWAAMEKDANGNAGRGRVTFEGAVSSYAHSEGRLVACVGTTNVVVVETADAVLVVDRSHVQDVKGLVSRIKAQHAPEADAHRKVRRPWGFYDSIDHGERFQVKRIVVTPGAQLSLQLHHHRAEHWVVVRGTALVTRGEEQFLLSENESTYIPLGIKHRLENPGKVPLEIIEIQSGAYLGEDDIVRFNDNYGRCS</sequence>
<dbReference type="EC" id="2.7.7.13" evidence="2"/>
<keyword evidence="6" id="KW-0342">GTP-binding</keyword>
<dbReference type="GO" id="GO:0004475">
    <property type="term" value="F:mannose-1-phosphate guanylyltransferase (GTP) activity"/>
    <property type="evidence" value="ECO:0007669"/>
    <property type="project" value="UniProtKB-EC"/>
</dbReference>
<dbReference type="GO" id="GO:0016853">
    <property type="term" value="F:isomerase activity"/>
    <property type="evidence" value="ECO:0007669"/>
    <property type="project" value="UniProtKB-KW"/>
</dbReference>
<keyword evidence="3 12" id="KW-0808">Transferase</keyword>
<dbReference type="PANTHER" id="PTHR46390:SF1">
    <property type="entry name" value="MANNOSE-1-PHOSPHATE GUANYLYLTRANSFERASE"/>
    <property type="match status" value="1"/>
</dbReference>
<protein>
    <recommendedName>
        <fullName evidence="2">mannose-1-phosphate guanylyltransferase</fullName>
        <ecNumber evidence="2">2.7.7.13</ecNumber>
    </recommendedName>
</protein>
<dbReference type="InterPro" id="IPR054566">
    <property type="entry name" value="ManC/GMP-like_b-helix"/>
</dbReference>
<dbReference type="AlphaFoldDB" id="B2T0D4"/>
<keyword evidence="5" id="KW-0547">Nucleotide-binding</keyword>
<feature type="domain" description="Nucleotidyl transferase" evidence="9">
    <location>
        <begin position="31"/>
        <end position="330"/>
    </location>
</feature>
<evidence type="ECO:0000313" key="12">
    <source>
        <dbReference type="EMBL" id="ACD15239.1"/>
    </source>
</evidence>
<dbReference type="InterPro" id="IPR014710">
    <property type="entry name" value="RmlC-like_jellyroll"/>
</dbReference>
<evidence type="ECO:0000256" key="7">
    <source>
        <dbReference type="ARBA" id="ARBA00047343"/>
    </source>
</evidence>
<dbReference type="RefSeq" id="WP_012431874.1">
    <property type="nucleotide sequence ID" value="NC_010681.1"/>
</dbReference>
<dbReference type="CDD" id="cd02509">
    <property type="entry name" value="GDP-M1P_Guanylyltransferase"/>
    <property type="match status" value="1"/>
</dbReference>
<dbReference type="SUPFAM" id="SSF53448">
    <property type="entry name" value="Nucleotide-diphospho-sugar transferases"/>
    <property type="match status" value="1"/>
</dbReference>
<keyword evidence="12" id="KW-0413">Isomerase</keyword>
<dbReference type="InterPro" id="IPR001538">
    <property type="entry name" value="Man6P_isomerase-2_C"/>
</dbReference>
<dbReference type="InterPro" id="IPR029044">
    <property type="entry name" value="Nucleotide-diphossugar_trans"/>
</dbReference>
<dbReference type="GO" id="GO:0005525">
    <property type="term" value="F:GTP binding"/>
    <property type="evidence" value="ECO:0007669"/>
    <property type="project" value="UniProtKB-KW"/>
</dbReference>
<dbReference type="InterPro" id="IPR049577">
    <property type="entry name" value="GMPP_N"/>
</dbReference>
<keyword evidence="4 12" id="KW-0548">Nucleotidyltransferase</keyword>
<dbReference type="NCBIfam" id="TIGR01479">
    <property type="entry name" value="GMP_PMI"/>
    <property type="match status" value="1"/>
</dbReference>
<dbReference type="EMBL" id="CP001052">
    <property type="protein sequence ID" value="ACD15239.1"/>
    <property type="molecule type" value="Genomic_DNA"/>
</dbReference>
<dbReference type="InterPro" id="IPR011051">
    <property type="entry name" value="RmlC_Cupin_sf"/>
</dbReference>
<evidence type="ECO:0000256" key="1">
    <source>
        <dbReference type="ARBA" id="ARBA00006115"/>
    </source>
</evidence>
<evidence type="ECO:0000256" key="6">
    <source>
        <dbReference type="ARBA" id="ARBA00023134"/>
    </source>
</evidence>
<dbReference type="InterPro" id="IPR051161">
    <property type="entry name" value="Mannose-6P_isomerase_type2"/>
</dbReference>
<dbReference type="InterPro" id="IPR006375">
    <property type="entry name" value="Man1P_GuaTrfase/Man6P_Isoase"/>
</dbReference>
<dbReference type="KEGG" id="bpy:Bphyt_0817"/>
<proteinExistence type="inferred from homology"/>
<dbReference type="FunFam" id="2.60.120.10:FF:000032">
    <property type="entry name" value="Mannose-1-phosphate guanylyltransferase/mannose-6-phosphate isomerase"/>
    <property type="match status" value="1"/>
</dbReference>
<evidence type="ECO:0000256" key="4">
    <source>
        <dbReference type="ARBA" id="ARBA00022695"/>
    </source>
</evidence>
<organism evidence="12 13">
    <name type="scientific">Paraburkholderia phytofirmans (strain DSM 17436 / LMG 22146 / PsJN)</name>
    <name type="common">Burkholderia phytofirmans</name>
    <dbReference type="NCBI Taxonomy" id="398527"/>
    <lineage>
        <taxon>Bacteria</taxon>
        <taxon>Pseudomonadati</taxon>
        <taxon>Pseudomonadota</taxon>
        <taxon>Betaproteobacteria</taxon>
        <taxon>Burkholderiales</taxon>
        <taxon>Burkholderiaceae</taxon>
        <taxon>Paraburkholderia</taxon>
    </lineage>
</organism>
<dbReference type="PANTHER" id="PTHR46390">
    <property type="entry name" value="MANNOSE-1-PHOSPHATE GUANYLYLTRANSFERASE"/>
    <property type="match status" value="1"/>
</dbReference>
<comment type="catalytic activity">
    <reaction evidence="7">
        <text>alpha-D-mannose 1-phosphate + GTP + H(+) = GDP-alpha-D-mannose + diphosphate</text>
        <dbReference type="Rhea" id="RHEA:15229"/>
        <dbReference type="ChEBI" id="CHEBI:15378"/>
        <dbReference type="ChEBI" id="CHEBI:33019"/>
        <dbReference type="ChEBI" id="CHEBI:37565"/>
        <dbReference type="ChEBI" id="CHEBI:57527"/>
        <dbReference type="ChEBI" id="CHEBI:58409"/>
        <dbReference type="EC" id="2.7.7.13"/>
    </reaction>
</comment>
<evidence type="ECO:0000256" key="3">
    <source>
        <dbReference type="ARBA" id="ARBA00022679"/>
    </source>
</evidence>
<evidence type="ECO:0000259" key="10">
    <source>
        <dbReference type="Pfam" id="PF01050"/>
    </source>
</evidence>
<comment type="similarity">
    <text evidence="1 8">Belongs to the mannose-6-phosphate isomerase type 2 family.</text>
</comment>
<evidence type="ECO:0000256" key="5">
    <source>
        <dbReference type="ARBA" id="ARBA00022741"/>
    </source>
</evidence>